<protein>
    <submittedName>
        <fullName evidence="3">Uncharacterized protein</fullName>
    </submittedName>
</protein>
<dbReference type="EMBL" id="PRDW01000005">
    <property type="protein sequence ID" value="PPB84036.1"/>
    <property type="molecule type" value="Genomic_DNA"/>
</dbReference>
<keyword evidence="1" id="KW-0175">Coiled coil</keyword>
<comment type="caution">
    <text evidence="3">The sequence shown here is derived from an EMBL/GenBank/DDBJ whole genome shotgun (WGS) entry which is preliminary data.</text>
</comment>
<organism evidence="3 4">
    <name type="scientific">Mycetohabitans endofungorum</name>
    <dbReference type="NCBI Taxonomy" id="417203"/>
    <lineage>
        <taxon>Bacteria</taxon>
        <taxon>Pseudomonadati</taxon>
        <taxon>Pseudomonadota</taxon>
        <taxon>Betaproteobacteria</taxon>
        <taxon>Burkholderiales</taxon>
        <taxon>Burkholderiaceae</taxon>
        <taxon>Mycetohabitans</taxon>
    </lineage>
</organism>
<reference evidence="3 4" key="1">
    <citation type="submission" date="2018-01" db="EMBL/GenBank/DDBJ databases">
        <title>Genomic Encyclopedia of Type Strains, Phase III (KMG-III): the genomes of soil and plant-associated and newly described type strains.</title>
        <authorList>
            <person name="Whitman W."/>
        </authorList>
    </citation>
    <scope>NUCLEOTIDE SEQUENCE [LARGE SCALE GENOMIC DNA]</scope>
    <source>
        <strain evidence="3 4">HKI456</strain>
    </source>
</reference>
<sequence>MMLSPSLHPRNHDVDLTIDFGERLAQLVGAPPRLQTAPSSHAHHHGQIESLPHAWKKQIEARSRAMTQLEGLPHDGNVRSVPVSAVDRPSVQTLPTPDSTSSALSLAEIHDLARNCRNLIARITRSPSERRTVSSERPVAGASQREVRLPRAITRVGLGTAMRGVYAAMATPIQLFKGCTQTTSDGLDQSSELIEADPLDTIKRAGISEEIFSRNEKIAADGTLALLAVMEIKSGIQEMAHAAKHHKELKRSIKQLEQEVACLERLAGVAGSTRDRNRPTQAASVRLFTDAQSMMTCLRAVMEVKRQVMTFTRQQNRAGAALGACSIASGSTVLAKASVGIAAKAALCASDSPAAAALDHVAGLATLGLEPLVGATALASGAYKVHRSRQQLNAFRAAKVATDARLKDAHIDALIDQLRQNGHHLNPEDVEWLHRYARFQSLKLEQRDQFFTSYARWNNSFLAGSAVYAASTLAKAGVAGAIAAGTAGAAVAHPAVAGGLLAVTISGLLMMSASSQHALFDYRKQRRYQTYYTDDDPELNRTFLESMDVLNWGSSTATPLDGLLLQSAFYKQIYQREDRRQIFLSQVADQLGKRYDDKYVYTGDSDARGAKPSTQQFIANTARRAAQDSVGRLKAASSFLAQSAKLNSPHSATRAAKQAWNDSRQYLTRSSLRTWLAQPTREAQAAQIDLLEGMLDTQATYLRRKLQAKIQTYQNVVSKLSGIPAPSPDGHAIEDVRLSTVDADDNTSHEHKFKALFAPLDATVTHVEDIRVENHPTDMPRNLALKEILVGLDKDLEYDQRLYRDALAVRAQCRKLKRQLPLTNAHERQLAVAIDQFISVQKGELVDPHARRADLASSHDKLATYLMKSAPKRYRDLRGKLNETLMQATRQIDLCRAWHDGEVAGTREPNTSDAAPRQPRRAFPDFRQRHTVF</sequence>
<dbReference type="AlphaFoldDB" id="A0A2P5KBE9"/>
<name>A0A2P5KBE9_9BURK</name>
<evidence type="ECO:0000313" key="4">
    <source>
        <dbReference type="Proteomes" id="UP000243096"/>
    </source>
</evidence>
<evidence type="ECO:0000313" key="3">
    <source>
        <dbReference type="EMBL" id="PPB84036.1"/>
    </source>
</evidence>
<feature type="region of interest" description="Disordered" evidence="2">
    <location>
        <begin position="903"/>
        <end position="933"/>
    </location>
</feature>
<accession>A0A2P5KBE9</accession>
<evidence type="ECO:0000256" key="1">
    <source>
        <dbReference type="SAM" id="Coils"/>
    </source>
</evidence>
<dbReference type="Proteomes" id="UP000243096">
    <property type="component" value="Unassembled WGS sequence"/>
</dbReference>
<proteinExistence type="predicted"/>
<keyword evidence="4" id="KW-1185">Reference proteome</keyword>
<feature type="coiled-coil region" evidence="1">
    <location>
        <begin position="239"/>
        <end position="266"/>
    </location>
</feature>
<evidence type="ECO:0000256" key="2">
    <source>
        <dbReference type="SAM" id="MobiDB-lite"/>
    </source>
</evidence>
<gene>
    <name evidence="3" type="ORF">B0O95_105220</name>
</gene>
<feature type="compositionally biased region" description="Basic and acidic residues" evidence="2">
    <location>
        <begin position="922"/>
        <end position="933"/>
    </location>
</feature>